<keyword evidence="2" id="KW-1185">Reference proteome</keyword>
<sequence length="73" mass="8624">MELQDKYIITDTPREDFVKYLLDLKMTEALAATGAKKDKAKKIERRFGKFESLLQRIFEEPLLRLEFCRALSL</sequence>
<dbReference type="EMBL" id="VUMI01000021">
    <property type="protein sequence ID" value="MSS89358.1"/>
    <property type="molecule type" value="Genomic_DNA"/>
</dbReference>
<organism evidence="1 2">
    <name type="scientific">Eisenbergiella porci</name>
    <dbReference type="NCBI Taxonomy" id="2652274"/>
    <lineage>
        <taxon>Bacteria</taxon>
        <taxon>Bacillati</taxon>
        <taxon>Bacillota</taxon>
        <taxon>Clostridia</taxon>
        <taxon>Lachnospirales</taxon>
        <taxon>Lachnospiraceae</taxon>
        <taxon>Eisenbergiella</taxon>
    </lineage>
</organism>
<accession>A0A6N7WIT2</accession>
<comment type="caution">
    <text evidence="1">The sequence shown here is derived from an EMBL/GenBank/DDBJ whole genome shotgun (WGS) entry which is preliminary data.</text>
</comment>
<gene>
    <name evidence="1" type="ORF">FYJ45_13990</name>
</gene>
<proteinExistence type="predicted"/>
<dbReference type="AlphaFoldDB" id="A0A6N7WIT2"/>
<protein>
    <submittedName>
        <fullName evidence="1">Uncharacterized protein</fullName>
    </submittedName>
</protein>
<name>A0A6N7WIT2_9FIRM</name>
<dbReference type="Proteomes" id="UP000436047">
    <property type="component" value="Unassembled WGS sequence"/>
</dbReference>
<evidence type="ECO:0000313" key="2">
    <source>
        <dbReference type="Proteomes" id="UP000436047"/>
    </source>
</evidence>
<evidence type="ECO:0000313" key="1">
    <source>
        <dbReference type="EMBL" id="MSS89358.1"/>
    </source>
</evidence>
<reference evidence="1 2" key="1">
    <citation type="submission" date="2019-08" db="EMBL/GenBank/DDBJ databases">
        <title>In-depth cultivation of the pig gut microbiome towards novel bacterial diversity and tailored functional studies.</title>
        <authorList>
            <person name="Wylensek D."/>
            <person name="Hitch T.C.A."/>
            <person name="Clavel T."/>
        </authorList>
    </citation>
    <scope>NUCLEOTIDE SEQUENCE [LARGE SCALE GENOMIC DNA]</scope>
    <source>
        <strain evidence="1 2">WCA-389-WT-23B</strain>
    </source>
</reference>